<dbReference type="Gene3D" id="2.40.170.20">
    <property type="entry name" value="TonB-dependent receptor, beta-barrel domain"/>
    <property type="match status" value="1"/>
</dbReference>
<evidence type="ECO:0000256" key="11">
    <source>
        <dbReference type="ARBA" id="ARBA00023237"/>
    </source>
</evidence>
<dbReference type="OrthoDB" id="7614057at2"/>
<evidence type="ECO:0000256" key="7">
    <source>
        <dbReference type="ARBA" id="ARBA00023004"/>
    </source>
</evidence>
<dbReference type="Pfam" id="PF00593">
    <property type="entry name" value="TonB_dep_Rec_b-barrel"/>
    <property type="match status" value="1"/>
</dbReference>
<dbReference type="Pfam" id="PF07715">
    <property type="entry name" value="Plug"/>
    <property type="match status" value="1"/>
</dbReference>
<keyword evidence="11 12" id="KW-0998">Cell outer membrane</keyword>
<feature type="chain" id="PRO_5013217926" evidence="15">
    <location>
        <begin position="38"/>
        <end position="794"/>
    </location>
</feature>
<comment type="subcellular location">
    <subcellularLocation>
        <location evidence="1 12">Cell outer membrane</location>
        <topology evidence="1 12">Multi-pass membrane protein</topology>
    </subcellularLocation>
</comment>
<keyword evidence="8" id="KW-0406">Ion transport</keyword>
<reference evidence="18 19" key="1">
    <citation type="submission" date="2017-09" db="EMBL/GenBank/DDBJ databases">
        <title>The Catabolism of 3,6-Dichlorosalicylic acid is Initiated by the Cytochrome P450 Monooxygenase DsmABC in Rhizorhabdus dicambivorans Ndbn-20.</title>
        <authorList>
            <person name="Na L."/>
        </authorList>
    </citation>
    <scope>NUCLEOTIDE SEQUENCE [LARGE SCALE GENOMIC DNA]</scope>
    <source>
        <strain evidence="18 19">Ndbn-20m</strain>
    </source>
</reference>
<comment type="similarity">
    <text evidence="12 14">Belongs to the TonB-dependent receptor family.</text>
</comment>
<dbReference type="SUPFAM" id="SSF56935">
    <property type="entry name" value="Porins"/>
    <property type="match status" value="1"/>
</dbReference>
<feature type="domain" description="TonB-dependent receptor plug" evidence="17">
    <location>
        <begin position="70"/>
        <end position="175"/>
    </location>
</feature>
<keyword evidence="7" id="KW-0408">Iron</keyword>
<dbReference type="EMBL" id="NWUF01000045">
    <property type="protein sequence ID" value="PCE39797.1"/>
    <property type="molecule type" value="Genomic_DNA"/>
</dbReference>
<evidence type="ECO:0000259" key="17">
    <source>
        <dbReference type="Pfam" id="PF07715"/>
    </source>
</evidence>
<dbReference type="AlphaFoldDB" id="A0A2A4FNR5"/>
<feature type="domain" description="TonB-dependent receptor-like beta-barrel" evidence="16">
    <location>
        <begin position="284"/>
        <end position="756"/>
    </location>
</feature>
<dbReference type="InterPro" id="IPR039426">
    <property type="entry name" value="TonB-dep_rcpt-like"/>
</dbReference>
<dbReference type="InterPro" id="IPR036942">
    <property type="entry name" value="Beta-barrel_TonB_sf"/>
</dbReference>
<keyword evidence="10 12" id="KW-0472">Membrane</keyword>
<evidence type="ECO:0000256" key="13">
    <source>
        <dbReference type="PROSITE-ProRule" id="PRU10144"/>
    </source>
</evidence>
<keyword evidence="2 12" id="KW-0813">Transport</keyword>
<evidence type="ECO:0000259" key="16">
    <source>
        <dbReference type="Pfam" id="PF00593"/>
    </source>
</evidence>
<keyword evidence="9 14" id="KW-0798">TonB box</keyword>
<dbReference type="PANTHER" id="PTHR32552:SF81">
    <property type="entry name" value="TONB-DEPENDENT OUTER MEMBRANE RECEPTOR"/>
    <property type="match status" value="1"/>
</dbReference>
<evidence type="ECO:0000256" key="6">
    <source>
        <dbReference type="ARBA" id="ARBA00022729"/>
    </source>
</evidence>
<evidence type="ECO:0000256" key="12">
    <source>
        <dbReference type="PROSITE-ProRule" id="PRU01360"/>
    </source>
</evidence>
<dbReference type="PROSITE" id="PS01156">
    <property type="entry name" value="TONB_DEPENDENT_REC_2"/>
    <property type="match status" value="1"/>
</dbReference>
<comment type="caution">
    <text evidence="18">The sequence shown here is derived from an EMBL/GenBank/DDBJ whole genome shotgun (WGS) entry which is preliminary data.</text>
</comment>
<protein>
    <submittedName>
        <fullName evidence="18">TonB-dependent receptor</fullName>
    </submittedName>
</protein>
<dbReference type="RefSeq" id="WP_083216167.1">
    <property type="nucleotide sequence ID" value="NZ_CP023449.1"/>
</dbReference>
<proteinExistence type="inferred from homology"/>
<organism evidence="18 19">
    <name type="scientific">Rhizorhabdus dicambivorans</name>
    <dbReference type="NCBI Taxonomy" id="1850238"/>
    <lineage>
        <taxon>Bacteria</taxon>
        <taxon>Pseudomonadati</taxon>
        <taxon>Pseudomonadota</taxon>
        <taxon>Alphaproteobacteria</taxon>
        <taxon>Sphingomonadales</taxon>
        <taxon>Sphingomonadaceae</taxon>
        <taxon>Rhizorhabdus</taxon>
    </lineage>
</organism>
<evidence type="ECO:0000313" key="19">
    <source>
        <dbReference type="Proteomes" id="UP000218934"/>
    </source>
</evidence>
<gene>
    <name evidence="18" type="ORF">COO09_23625</name>
</gene>
<sequence>MMNHKRHMKSPFRIARRLAPWMYGVALGAFIIPQAEAQTVAPAGAEQPQGDVDSAIAEIIVTAQKRSESVQKTPLAITAIGGENLRIAGISNVSTLIQSVPGLQLGQFFGVPAVTLRGITLNALNFGVENPIAFHTDGIYYGRPATALSGFYDLARVEVLRGAQGTLYGRNATGGSINIITADPTGDLSGYAQLTYGNYNHLSVEGAVGGPLSDKVQVRLAGRWDYHDGYGRNEATGNDIDDNRERAIRGKLKFLPSENLTILLSGDYYRSNTHPGIHFQGTISGGPLWGAVPPPFLVGLTPGRAPSKLRNISQEYDPTSDSTFWGLGSTITLEMGSVTLRSITGYRSSKSASLGDVDLTSASLISPARVADDAKQFSQELQLVGQSDNANWILGGYYFHEKDDGSLTSGFSNVFLPLFGAPAPASVFNTQGLYTGSQIKTDAFAAFAQYTRKFADRLSVTLGARYSVEIKKTINQNTVDLFTPFSLDFMGTVPAALQIQCGAGLPTIGYAGSGVTCDPKKTFKAFTPKIGVDYQLTPQTLLYASYTRGFKSGTFNFGVVQDAVKPEKLDDFEAGIKTTLLDGRLRANLAGFYYNYKDVQVYNTRPTQTVLENAAAAKLYGFEAEIVAKPDPALQIDLNGSYLHTRYTDYIAADQLRPGGDGVTVNSTGQPAFNLKGNRLPQAPRLSGRLGAAYTLTSALGDFTLRGEAVYTGKLYITQFNTSPAGAVNARTRFNASLAFSGRDGHLYASLNAKNIANKVRVINGYAGSPLAGGAVSGYLEAPRTVDFTIGYKF</sequence>
<dbReference type="Proteomes" id="UP000218934">
    <property type="component" value="Unassembled WGS sequence"/>
</dbReference>
<dbReference type="PROSITE" id="PS52016">
    <property type="entry name" value="TONB_DEPENDENT_REC_3"/>
    <property type="match status" value="1"/>
</dbReference>
<dbReference type="InterPro" id="IPR012910">
    <property type="entry name" value="Plug_dom"/>
</dbReference>
<evidence type="ECO:0000256" key="1">
    <source>
        <dbReference type="ARBA" id="ARBA00004571"/>
    </source>
</evidence>
<dbReference type="InterPro" id="IPR010917">
    <property type="entry name" value="TonB_rcpt_CS"/>
</dbReference>
<dbReference type="InterPro" id="IPR000531">
    <property type="entry name" value="Beta-barrel_TonB"/>
</dbReference>
<evidence type="ECO:0000256" key="2">
    <source>
        <dbReference type="ARBA" id="ARBA00022448"/>
    </source>
</evidence>
<evidence type="ECO:0000256" key="15">
    <source>
        <dbReference type="SAM" id="SignalP"/>
    </source>
</evidence>
<evidence type="ECO:0000256" key="9">
    <source>
        <dbReference type="ARBA" id="ARBA00023077"/>
    </source>
</evidence>
<keyword evidence="19" id="KW-1185">Reference proteome</keyword>
<evidence type="ECO:0000256" key="3">
    <source>
        <dbReference type="ARBA" id="ARBA00022452"/>
    </source>
</evidence>
<keyword evidence="18" id="KW-0675">Receptor</keyword>
<keyword evidence="3 12" id="KW-1134">Transmembrane beta strand</keyword>
<evidence type="ECO:0000256" key="10">
    <source>
        <dbReference type="ARBA" id="ARBA00023136"/>
    </source>
</evidence>
<dbReference type="PANTHER" id="PTHR32552">
    <property type="entry name" value="FERRICHROME IRON RECEPTOR-RELATED"/>
    <property type="match status" value="1"/>
</dbReference>
<dbReference type="GO" id="GO:0006826">
    <property type="term" value="P:iron ion transport"/>
    <property type="evidence" value="ECO:0007669"/>
    <property type="project" value="UniProtKB-KW"/>
</dbReference>
<evidence type="ECO:0000256" key="8">
    <source>
        <dbReference type="ARBA" id="ARBA00023065"/>
    </source>
</evidence>
<evidence type="ECO:0000256" key="5">
    <source>
        <dbReference type="ARBA" id="ARBA00022692"/>
    </source>
</evidence>
<feature type="signal peptide" evidence="15">
    <location>
        <begin position="1"/>
        <end position="37"/>
    </location>
</feature>
<dbReference type="GO" id="GO:0009279">
    <property type="term" value="C:cell outer membrane"/>
    <property type="evidence" value="ECO:0007669"/>
    <property type="project" value="UniProtKB-SubCell"/>
</dbReference>
<dbReference type="CDD" id="cd01347">
    <property type="entry name" value="ligand_gated_channel"/>
    <property type="match status" value="1"/>
</dbReference>
<keyword evidence="4" id="KW-0410">Iron transport</keyword>
<name>A0A2A4FNR5_9SPHN</name>
<keyword evidence="5 12" id="KW-0812">Transmembrane</keyword>
<accession>A0A2A4FNR5</accession>
<dbReference type="KEGG" id="rdi:CMV14_09845"/>
<evidence type="ECO:0000313" key="18">
    <source>
        <dbReference type="EMBL" id="PCE39797.1"/>
    </source>
</evidence>
<feature type="short sequence motif" description="TonB C-terminal box" evidence="13">
    <location>
        <begin position="777"/>
        <end position="794"/>
    </location>
</feature>
<evidence type="ECO:0000256" key="4">
    <source>
        <dbReference type="ARBA" id="ARBA00022496"/>
    </source>
</evidence>
<evidence type="ECO:0000256" key="14">
    <source>
        <dbReference type="RuleBase" id="RU003357"/>
    </source>
</evidence>
<keyword evidence="6 15" id="KW-0732">Signal</keyword>